<dbReference type="InterPro" id="IPR036457">
    <property type="entry name" value="PPM-type-like_dom_sf"/>
</dbReference>
<reference evidence="2 3" key="1">
    <citation type="submission" date="2016-07" db="EMBL/GenBank/DDBJ databases">
        <title>Caryophanon latum genome sequencing.</title>
        <authorList>
            <person name="Verma A."/>
            <person name="Pal Y."/>
            <person name="Krishnamurthi S."/>
        </authorList>
    </citation>
    <scope>NUCLEOTIDE SEQUENCE [LARGE SCALE GENOMIC DNA]</scope>
    <source>
        <strain evidence="2 3">DSM 14151</strain>
    </source>
</reference>
<dbReference type="RefSeq" id="WP_066463094.1">
    <property type="nucleotide sequence ID" value="NZ_MATO01000024.1"/>
</dbReference>
<dbReference type="InterPro" id="IPR001932">
    <property type="entry name" value="PPM-type_phosphatase-like_dom"/>
</dbReference>
<dbReference type="SUPFAM" id="SSF81606">
    <property type="entry name" value="PP2C-like"/>
    <property type="match status" value="1"/>
</dbReference>
<feature type="domain" description="PPM-type phosphatase" evidence="1">
    <location>
        <begin position="17"/>
        <end position="264"/>
    </location>
</feature>
<evidence type="ECO:0000259" key="1">
    <source>
        <dbReference type="Pfam" id="PF13672"/>
    </source>
</evidence>
<keyword evidence="3" id="KW-1185">Reference proteome</keyword>
<dbReference type="Proteomes" id="UP000093482">
    <property type="component" value="Unassembled WGS sequence"/>
</dbReference>
<comment type="caution">
    <text evidence="2">The sequence shown here is derived from an EMBL/GenBank/DDBJ whole genome shotgun (WGS) entry which is preliminary data.</text>
</comment>
<dbReference type="AlphaFoldDB" id="A0A1C0YX49"/>
<protein>
    <recommendedName>
        <fullName evidence="1">PPM-type phosphatase domain-containing protein</fullName>
    </recommendedName>
</protein>
<accession>A0A1C0YX49</accession>
<sequence length="284" mass="32181">MKETQSKHFTIMSKSVIGSLHIQNNKCNQDSIKVWKSSSEDVQSCIVSIADGHGSKKSFRSKIGSQLAVHIVEQVLHSELLKKNHTFSLSYIKQMIEEKLPIKITSRWNETVKRHFQQTPFTMEELQTLSDDEKELLKSRPEIAYGTTLLSVIITESFVVYLQLGDGDIIVLTQDSELIRPIQKDSRLIANETTSLSSKKAWMEIQISFTTLVGKLPKMIFICTDGYSNSFISEMEFLQSVKDYNDILGHEGPSYIEDNIETWLNDISRNGSGDDTTVAIVYCS</sequence>
<name>A0A1C0YX49_9BACL</name>
<gene>
    <name evidence="2" type="ORF">A6K76_08260</name>
</gene>
<evidence type="ECO:0000313" key="2">
    <source>
        <dbReference type="EMBL" id="OCS91714.1"/>
    </source>
</evidence>
<dbReference type="OrthoDB" id="9805674at2"/>
<dbReference type="Pfam" id="PF13672">
    <property type="entry name" value="PP2C_2"/>
    <property type="match status" value="1"/>
</dbReference>
<dbReference type="Gene3D" id="3.60.40.10">
    <property type="entry name" value="PPM-type phosphatase domain"/>
    <property type="match status" value="1"/>
</dbReference>
<evidence type="ECO:0000313" key="3">
    <source>
        <dbReference type="Proteomes" id="UP000093482"/>
    </source>
</evidence>
<dbReference type="EMBL" id="MATO01000024">
    <property type="protein sequence ID" value="OCS91714.1"/>
    <property type="molecule type" value="Genomic_DNA"/>
</dbReference>
<organism evidence="2 3">
    <name type="scientific">Caryophanon latum</name>
    <dbReference type="NCBI Taxonomy" id="33977"/>
    <lineage>
        <taxon>Bacteria</taxon>
        <taxon>Bacillati</taxon>
        <taxon>Bacillota</taxon>
        <taxon>Bacilli</taxon>
        <taxon>Bacillales</taxon>
        <taxon>Caryophanaceae</taxon>
        <taxon>Caryophanon</taxon>
    </lineage>
</organism>
<proteinExistence type="predicted"/>